<feature type="region of interest" description="Disordered" evidence="1">
    <location>
        <begin position="1"/>
        <end position="22"/>
    </location>
</feature>
<dbReference type="PANTHER" id="PTHR31182:SF15">
    <property type="entry name" value="F26K24.5 PROTEIN"/>
    <property type="match status" value="1"/>
</dbReference>
<evidence type="ECO:0000256" key="1">
    <source>
        <dbReference type="SAM" id="MobiDB-lite"/>
    </source>
</evidence>
<dbReference type="AlphaFoldDB" id="A0A8S0TD32"/>
<dbReference type="Proteomes" id="UP000594638">
    <property type="component" value="Unassembled WGS sequence"/>
</dbReference>
<accession>A0A8S0TD32</accession>
<protein>
    <submittedName>
        <fullName evidence="2">Uncharacterized protein</fullName>
    </submittedName>
</protein>
<evidence type="ECO:0000313" key="2">
    <source>
        <dbReference type="EMBL" id="CAA3002162.1"/>
    </source>
</evidence>
<dbReference type="EMBL" id="CACTIH010005812">
    <property type="protein sequence ID" value="CAA3002162.1"/>
    <property type="molecule type" value="Genomic_DNA"/>
</dbReference>
<name>A0A8S0TD32_OLEEU</name>
<dbReference type="Gramene" id="OE9A114223T1">
    <property type="protein sequence ID" value="OE9A114223C1"/>
    <property type="gene ID" value="OE9A114223"/>
</dbReference>
<organism evidence="2 3">
    <name type="scientific">Olea europaea subsp. europaea</name>
    <dbReference type="NCBI Taxonomy" id="158383"/>
    <lineage>
        <taxon>Eukaryota</taxon>
        <taxon>Viridiplantae</taxon>
        <taxon>Streptophyta</taxon>
        <taxon>Embryophyta</taxon>
        <taxon>Tracheophyta</taxon>
        <taxon>Spermatophyta</taxon>
        <taxon>Magnoliopsida</taxon>
        <taxon>eudicotyledons</taxon>
        <taxon>Gunneridae</taxon>
        <taxon>Pentapetalae</taxon>
        <taxon>asterids</taxon>
        <taxon>lamiids</taxon>
        <taxon>Lamiales</taxon>
        <taxon>Oleaceae</taxon>
        <taxon>Oleeae</taxon>
        <taxon>Olea</taxon>
    </lineage>
</organism>
<gene>
    <name evidence="2" type="ORF">OLEA9_A114223</name>
</gene>
<sequence>MAKKACLEEDGSEGWFSDKSDKSEYAYPFGADLLDEYAKGASDNMEDSFSYVSLAYANYAGPSLAQNLKRNILTWRKRKLIFRSPQAKREPLLKKAYGEGGDDIDFDSRLLSPDESLLHKADEGSNANRSSVFEFGDDSFSVGSWEQKENTSRDGYLKIQIQVFFASIDQRSEPAAGESAWTSLLAVIADWL</sequence>
<reference evidence="2 3" key="1">
    <citation type="submission" date="2019-12" db="EMBL/GenBank/DDBJ databases">
        <authorList>
            <person name="Alioto T."/>
            <person name="Alioto T."/>
            <person name="Gomez Garrido J."/>
        </authorList>
    </citation>
    <scope>NUCLEOTIDE SEQUENCE [LARGE SCALE GENOMIC DNA]</scope>
</reference>
<keyword evidence="3" id="KW-1185">Reference proteome</keyword>
<evidence type="ECO:0000313" key="3">
    <source>
        <dbReference type="Proteomes" id="UP000594638"/>
    </source>
</evidence>
<dbReference type="OrthoDB" id="1740038at2759"/>
<proteinExistence type="predicted"/>
<dbReference type="PANTHER" id="PTHR31182">
    <property type="entry name" value="C2 NT-TYPE DOMAIN-CONTAINING PROTEIN"/>
    <property type="match status" value="1"/>
</dbReference>
<comment type="caution">
    <text evidence="2">The sequence shown here is derived from an EMBL/GenBank/DDBJ whole genome shotgun (WGS) entry which is preliminary data.</text>
</comment>